<proteinExistence type="predicted"/>
<dbReference type="CDD" id="cd16914">
    <property type="entry name" value="EcfT"/>
    <property type="match status" value="1"/>
</dbReference>
<evidence type="ECO:0000256" key="3">
    <source>
        <dbReference type="ARBA" id="ARBA00022692"/>
    </source>
</evidence>
<feature type="transmembrane region" description="Helical" evidence="6">
    <location>
        <begin position="148"/>
        <end position="170"/>
    </location>
</feature>
<evidence type="ECO:0000256" key="2">
    <source>
        <dbReference type="ARBA" id="ARBA00022475"/>
    </source>
</evidence>
<evidence type="ECO:0000313" key="7">
    <source>
        <dbReference type="EMBL" id="MFB9777493.1"/>
    </source>
</evidence>
<keyword evidence="3 6" id="KW-0812">Transmembrane</keyword>
<reference evidence="7 8" key="1">
    <citation type="submission" date="2024-09" db="EMBL/GenBank/DDBJ databases">
        <authorList>
            <person name="Sun Q."/>
            <person name="Mori K."/>
        </authorList>
    </citation>
    <scope>NUCLEOTIDE SEQUENCE [LARGE SCALE GENOMIC DNA]</scope>
    <source>
        <strain evidence="7 8">JCM 11683</strain>
    </source>
</reference>
<dbReference type="Proteomes" id="UP001589707">
    <property type="component" value="Unassembled WGS sequence"/>
</dbReference>
<evidence type="ECO:0000256" key="4">
    <source>
        <dbReference type="ARBA" id="ARBA00022989"/>
    </source>
</evidence>
<accession>A0ABV5X4Y4</accession>
<dbReference type="RefSeq" id="WP_376841460.1">
    <property type="nucleotide sequence ID" value="NZ_JBHMAU010000117.1"/>
</dbReference>
<comment type="subcellular location">
    <subcellularLocation>
        <location evidence="1">Membrane</location>
        <topology evidence="1">Multi-pass membrane protein</topology>
    </subcellularLocation>
</comment>
<feature type="transmembrane region" description="Helical" evidence="6">
    <location>
        <begin position="77"/>
        <end position="98"/>
    </location>
</feature>
<keyword evidence="4 6" id="KW-1133">Transmembrane helix</keyword>
<evidence type="ECO:0000256" key="5">
    <source>
        <dbReference type="ARBA" id="ARBA00023136"/>
    </source>
</evidence>
<dbReference type="PANTHER" id="PTHR34857">
    <property type="entry name" value="SLL0384 PROTEIN"/>
    <property type="match status" value="1"/>
</dbReference>
<evidence type="ECO:0000256" key="6">
    <source>
        <dbReference type="SAM" id="Phobius"/>
    </source>
</evidence>
<dbReference type="InterPro" id="IPR003339">
    <property type="entry name" value="ABC/ECF_trnsptr_transmembrane"/>
</dbReference>
<gene>
    <name evidence="7" type="ORF">ACFFN1_14025</name>
</gene>
<keyword evidence="2" id="KW-1003">Cell membrane</keyword>
<sequence>MSLSSESIAAVSVPGSESRVQAVTRRESWRVTDPRTSIVLILATSLAVMAPGGEFLVPAGIVLGLLLAFADRAKRHLTLLAFAFAVLGCLGYVLPMLVPTGFSVILGVAAAFLLRFVTVYAVALHLFRTATPGTVTAALRAARVPRGLTVPIAVVLRFIPVVASEVTAVVDSMRLHGLTGWRALLRHPVLSIGRFTVPVIASTLRVGDDLTAAALLRGLGSYQRPTSRIVPRLGWPDLLWIVIAAVLAAGCFILRGLS</sequence>
<evidence type="ECO:0000256" key="1">
    <source>
        <dbReference type="ARBA" id="ARBA00004141"/>
    </source>
</evidence>
<dbReference type="InterPro" id="IPR051611">
    <property type="entry name" value="ECF_transporter_component"/>
</dbReference>
<dbReference type="PANTHER" id="PTHR34857:SF2">
    <property type="entry name" value="SLL0384 PROTEIN"/>
    <property type="match status" value="1"/>
</dbReference>
<dbReference type="Pfam" id="PF02361">
    <property type="entry name" value="CbiQ"/>
    <property type="match status" value="1"/>
</dbReference>
<feature type="transmembrane region" description="Helical" evidence="6">
    <location>
        <begin position="104"/>
        <end position="127"/>
    </location>
</feature>
<feature type="transmembrane region" description="Helical" evidence="6">
    <location>
        <begin position="238"/>
        <end position="257"/>
    </location>
</feature>
<feature type="transmembrane region" description="Helical" evidence="6">
    <location>
        <begin position="38"/>
        <end position="70"/>
    </location>
</feature>
<dbReference type="EMBL" id="JBHMAU010000117">
    <property type="protein sequence ID" value="MFB9777493.1"/>
    <property type="molecule type" value="Genomic_DNA"/>
</dbReference>
<name>A0ABV5X4Y4_9MICO</name>
<evidence type="ECO:0000313" key="8">
    <source>
        <dbReference type="Proteomes" id="UP001589707"/>
    </source>
</evidence>
<organism evidence="7 8">
    <name type="scientific">Brevibacterium otitidis</name>
    <dbReference type="NCBI Taxonomy" id="53364"/>
    <lineage>
        <taxon>Bacteria</taxon>
        <taxon>Bacillati</taxon>
        <taxon>Actinomycetota</taxon>
        <taxon>Actinomycetes</taxon>
        <taxon>Micrococcales</taxon>
        <taxon>Brevibacteriaceae</taxon>
        <taxon>Brevibacterium</taxon>
    </lineage>
</organism>
<comment type="caution">
    <text evidence="7">The sequence shown here is derived from an EMBL/GenBank/DDBJ whole genome shotgun (WGS) entry which is preliminary data.</text>
</comment>
<keyword evidence="5 6" id="KW-0472">Membrane</keyword>
<keyword evidence="8" id="KW-1185">Reference proteome</keyword>
<protein>
    <submittedName>
        <fullName evidence="7">Energy-coupling factor transporter transmembrane component T family protein</fullName>
    </submittedName>
</protein>